<feature type="region of interest" description="Disordered" evidence="1">
    <location>
        <begin position="105"/>
        <end position="142"/>
    </location>
</feature>
<dbReference type="Proteomes" id="UP000287651">
    <property type="component" value="Unassembled WGS sequence"/>
</dbReference>
<evidence type="ECO:0000313" key="2">
    <source>
        <dbReference type="EMBL" id="RRT66077.1"/>
    </source>
</evidence>
<reference evidence="2 3" key="1">
    <citation type="journal article" date="2014" name="Agronomy (Basel)">
        <title>A Draft Genome Sequence for Ensete ventricosum, the Drought-Tolerant Tree Against Hunger.</title>
        <authorList>
            <person name="Harrison J."/>
            <person name="Moore K.A."/>
            <person name="Paszkiewicz K."/>
            <person name="Jones T."/>
            <person name="Grant M."/>
            <person name="Ambacheew D."/>
            <person name="Muzemil S."/>
            <person name="Studholme D.J."/>
        </authorList>
    </citation>
    <scope>NUCLEOTIDE SEQUENCE [LARGE SCALE GENOMIC DNA]</scope>
</reference>
<dbReference type="EMBL" id="AMZH03005570">
    <property type="protein sequence ID" value="RRT66077.1"/>
    <property type="molecule type" value="Genomic_DNA"/>
</dbReference>
<gene>
    <name evidence="2" type="ORF">B296_00040509</name>
</gene>
<dbReference type="AlphaFoldDB" id="A0A426ZQ02"/>
<evidence type="ECO:0000256" key="1">
    <source>
        <dbReference type="SAM" id="MobiDB-lite"/>
    </source>
</evidence>
<organism evidence="2 3">
    <name type="scientific">Ensete ventricosum</name>
    <name type="common">Abyssinian banana</name>
    <name type="synonym">Musa ensete</name>
    <dbReference type="NCBI Taxonomy" id="4639"/>
    <lineage>
        <taxon>Eukaryota</taxon>
        <taxon>Viridiplantae</taxon>
        <taxon>Streptophyta</taxon>
        <taxon>Embryophyta</taxon>
        <taxon>Tracheophyta</taxon>
        <taxon>Spermatophyta</taxon>
        <taxon>Magnoliopsida</taxon>
        <taxon>Liliopsida</taxon>
        <taxon>Zingiberales</taxon>
        <taxon>Musaceae</taxon>
        <taxon>Ensete</taxon>
    </lineage>
</organism>
<protein>
    <submittedName>
        <fullName evidence="2">Uncharacterized protein</fullName>
    </submittedName>
</protein>
<accession>A0A426ZQ02</accession>
<name>A0A426ZQ02_ENSVE</name>
<sequence length="274" mass="30605">MFLEQVGMTSSDSSSSIRVVLYPRSGGTSLGELEASSSGASLRPPSPVDTRVLRDLEVMKAGHDLNTMVTEGSLATIRERYNIPIEYALHVDDIARRHKKVMVLSKRHTSHRGEGGSQSHSKGKEPTVPVEELETPVESTKEATTPVFHLPKSMKDLCETKVRKDDAGYYALYMSNLAHQDPDKEMQARWEKLMNLTKIWNDPSAMVLFDRVHDAGQLITFMDYRITSLQQEINALKSEGGPEAVAAAEEHASELEKELEKMRRSSGLKHLTKN</sequence>
<proteinExistence type="predicted"/>
<evidence type="ECO:0000313" key="3">
    <source>
        <dbReference type="Proteomes" id="UP000287651"/>
    </source>
</evidence>
<comment type="caution">
    <text evidence="2">The sequence shown here is derived from an EMBL/GenBank/DDBJ whole genome shotgun (WGS) entry which is preliminary data.</text>
</comment>